<proteinExistence type="predicted"/>
<dbReference type="PROSITE" id="PS50005">
    <property type="entry name" value="TPR"/>
    <property type="match status" value="1"/>
</dbReference>
<evidence type="ECO:0000256" key="1">
    <source>
        <dbReference type="PROSITE-ProRule" id="PRU00339"/>
    </source>
</evidence>
<dbReference type="AlphaFoldDB" id="A0A286BSZ1"/>
<protein>
    <submittedName>
        <fullName evidence="2">Uncharacterized protein</fullName>
    </submittedName>
</protein>
<dbReference type="RefSeq" id="WP_097095328.1">
    <property type="nucleotide sequence ID" value="NZ_OCMY01000001.1"/>
</dbReference>
<dbReference type="InterPro" id="IPR019734">
    <property type="entry name" value="TPR_rpt"/>
</dbReference>
<organism evidence="2 3">
    <name type="scientific">Candidatus Pantoea floridensis</name>
    <dbReference type="NCBI Taxonomy" id="1938870"/>
    <lineage>
        <taxon>Bacteria</taxon>
        <taxon>Pseudomonadati</taxon>
        <taxon>Pseudomonadota</taxon>
        <taxon>Gammaproteobacteria</taxon>
        <taxon>Enterobacterales</taxon>
        <taxon>Erwiniaceae</taxon>
        <taxon>Pantoea</taxon>
    </lineage>
</organism>
<gene>
    <name evidence="2" type="ORF">SAMN06273570_1590</name>
</gene>
<keyword evidence="1" id="KW-0802">TPR repeat</keyword>
<dbReference type="SUPFAM" id="SSF48452">
    <property type="entry name" value="TPR-like"/>
    <property type="match status" value="1"/>
</dbReference>
<feature type="repeat" description="TPR" evidence="1">
    <location>
        <begin position="57"/>
        <end position="90"/>
    </location>
</feature>
<dbReference type="InterPro" id="IPR011990">
    <property type="entry name" value="TPR-like_helical_dom_sf"/>
</dbReference>
<dbReference type="OrthoDB" id="7278101at2"/>
<sequence>MRKMVSVSRPHSLNNPAAAQSRVEGAAARFRAAMTAANYPLARQCCEEVLRVLPQHMQVLSDYALTLMRVGEYKKAYKIYQKVYQAPPAQRAQASETWLDGLTEVCGWLEKHDEVARYGLESLEKSDATFSKGQKVALPSAAPPPFHRSNPAENIIAFSLFGDQPRYCETLIKNIEVARELYPDWICRIYLDDSVPQHVWQRLQQPNSQLVDMSQEKMLFPTLWRFLVMDDPSVKRFIVRDADSLLSEREVAAVEAWLNSPYWFHHMRDYFTHTELLLAGMWGGCHGVFRNVEQQMRDFIAQYQGSERFTDQYFLKVALWPTVRDSLLSHDDIFHFHQAQPWPTHQPIRWQTNSFHVGSNAGFSSMAGVVDNAENGWQRVEITYDGESWTYPAKIQNETEWVLPMPFFLIDAWKAGKLTVKTR</sequence>
<dbReference type="EMBL" id="OCMY01000001">
    <property type="protein sequence ID" value="SOD37249.1"/>
    <property type="molecule type" value="Genomic_DNA"/>
</dbReference>
<dbReference type="Proteomes" id="UP000219271">
    <property type="component" value="Unassembled WGS sequence"/>
</dbReference>
<accession>A0A286BSZ1</accession>
<evidence type="ECO:0000313" key="2">
    <source>
        <dbReference type="EMBL" id="SOD37249.1"/>
    </source>
</evidence>
<name>A0A286BSZ1_9GAMM</name>
<keyword evidence="3" id="KW-1185">Reference proteome</keyword>
<evidence type="ECO:0000313" key="3">
    <source>
        <dbReference type="Proteomes" id="UP000219271"/>
    </source>
</evidence>
<reference evidence="3" key="1">
    <citation type="submission" date="2017-09" db="EMBL/GenBank/DDBJ databases">
        <authorList>
            <person name="Varghese N."/>
            <person name="Submissions S."/>
        </authorList>
    </citation>
    <scope>NUCLEOTIDE SEQUENCE [LARGE SCALE GENOMIC DNA]</scope>
    <source>
        <strain evidence="3">JKS000234</strain>
    </source>
</reference>
<dbReference type="Gene3D" id="1.25.40.10">
    <property type="entry name" value="Tetratricopeptide repeat domain"/>
    <property type="match status" value="1"/>
</dbReference>